<proteinExistence type="inferred from homology"/>
<dbReference type="InterPro" id="IPR017850">
    <property type="entry name" value="Alkaline_phosphatase_core_sf"/>
</dbReference>
<dbReference type="PROSITE" id="PS00149">
    <property type="entry name" value="SULFATASE_2"/>
    <property type="match status" value="1"/>
</dbReference>
<dbReference type="Gene3D" id="3.40.720.10">
    <property type="entry name" value="Alkaline Phosphatase, subunit A"/>
    <property type="match status" value="1"/>
</dbReference>
<dbReference type="EMBL" id="JACHVC010000012">
    <property type="protein sequence ID" value="MBC2607321.1"/>
    <property type="molecule type" value="Genomic_DNA"/>
</dbReference>
<reference evidence="8 9" key="1">
    <citation type="submission" date="2020-07" db="EMBL/GenBank/DDBJ databases">
        <authorList>
            <person name="Feng X."/>
        </authorList>
    </citation>
    <scope>NUCLEOTIDE SEQUENCE [LARGE SCALE GENOMIC DNA]</scope>
    <source>
        <strain evidence="8 9">JCM23202</strain>
    </source>
</reference>
<evidence type="ECO:0000259" key="7">
    <source>
        <dbReference type="Pfam" id="PF00884"/>
    </source>
</evidence>
<evidence type="ECO:0000313" key="8">
    <source>
        <dbReference type="EMBL" id="MBC2607321.1"/>
    </source>
</evidence>
<feature type="domain" description="Sulfatase N-terminal" evidence="7">
    <location>
        <begin position="23"/>
        <end position="358"/>
    </location>
</feature>
<dbReference type="InterPro" id="IPR050738">
    <property type="entry name" value="Sulfatase"/>
</dbReference>
<dbReference type="SUPFAM" id="SSF53649">
    <property type="entry name" value="Alkaline phosphatase-like"/>
    <property type="match status" value="1"/>
</dbReference>
<dbReference type="Pfam" id="PF00884">
    <property type="entry name" value="Sulfatase"/>
    <property type="match status" value="1"/>
</dbReference>
<dbReference type="InterPro" id="IPR000917">
    <property type="entry name" value="Sulfatase_N"/>
</dbReference>
<evidence type="ECO:0000256" key="3">
    <source>
        <dbReference type="ARBA" id="ARBA00022723"/>
    </source>
</evidence>
<keyword evidence="6" id="KW-0106">Calcium</keyword>
<dbReference type="Proteomes" id="UP000526501">
    <property type="component" value="Unassembled WGS sequence"/>
</dbReference>
<keyword evidence="4" id="KW-0732">Signal</keyword>
<organism evidence="8 9">
    <name type="scientific">Pelagicoccus albus</name>
    <dbReference type="NCBI Taxonomy" id="415222"/>
    <lineage>
        <taxon>Bacteria</taxon>
        <taxon>Pseudomonadati</taxon>
        <taxon>Verrucomicrobiota</taxon>
        <taxon>Opitutia</taxon>
        <taxon>Puniceicoccales</taxon>
        <taxon>Pelagicoccaceae</taxon>
        <taxon>Pelagicoccus</taxon>
    </lineage>
</organism>
<keyword evidence="9" id="KW-1185">Reference proteome</keyword>
<protein>
    <submittedName>
        <fullName evidence="8">Sulfatase-like hydrolase/transferase</fullName>
    </submittedName>
</protein>
<evidence type="ECO:0000256" key="5">
    <source>
        <dbReference type="ARBA" id="ARBA00022801"/>
    </source>
</evidence>
<sequence>MKSLPFLFITLFSALSLSAEERPNVLLIYVDDLGYGDLAVQGHPVLQTPHLDRLAGEGLRLTRYYAPSALCSPSRASLMTGRMPYRTGVKSWIPEGSGIYLKENETTIAELLRDSGYATALIGKWHLNSDLGDASQPQPKDHGFDFSYGNNAFQIPTNHNPTNIFRNGEALPVQEGYTAQLYVDEAMSWLDSQAPEEKPFFLFLSMNEPHTTIENPAEFNALYSEYTDGEIIPIPSGEGVPKEKLIPRGPGEYYANITYMDFQLGRLLEDLERRGLAENTLVVFASDNGAVTSDWINWWEVNAYGSTGGYRGRKHFLYDGGLRVPAILKLPGVIESGESDEFVIGMDIFNTIAGLCGVEVPTDRPIDGIDISPLFQGGSLQRKVATLWALPTPEGKDFAYREGDWKLLLDSDGSPVELYDLKSDPLELFDLLDSQSEKGAELAEGFRSKLAEIQADPLLSEDS</sequence>
<dbReference type="RefSeq" id="WP_185661170.1">
    <property type="nucleotide sequence ID" value="NZ_CAWPOO010000012.1"/>
</dbReference>
<keyword evidence="8" id="KW-0808">Transferase</keyword>
<dbReference type="InterPro" id="IPR024607">
    <property type="entry name" value="Sulfatase_CS"/>
</dbReference>
<dbReference type="PANTHER" id="PTHR42693">
    <property type="entry name" value="ARYLSULFATASE FAMILY MEMBER"/>
    <property type="match status" value="1"/>
</dbReference>
<accession>A0A7X1B848</accession>
<evidence type="ECO:0000313" key="9">
    <source>
        <dbReference type="Proteomes" id="UP000526501"/>
    </source>
</evidence>
<evidence type="ECO:0000256" key="1">
    <source>
        <dbReference type="ARBA" id="ARBA00001913"/>
    </source>
</evidence>
<comment type="caution">
    <text evidence="8">The sequence shown here is derived from an EMBL/GenBank/DDBJ whole genome shotgun (WGS) entry which is preliminary data.</text>
</comment>
<dbReference type="Gene3D" id="3.30.1120.10">
    <property type="match status" value="1"/>
</dbReference>
<name>A0A7X1B848_9BACT</name>
<dbReference type="GO" id="GO:0004065">
    <property type="term" value="F:arylsulfatase activity"/>
    <property type="evidence" value="ECO:0007669"/>
    <property type="project" value="TreeGrafter"/>
</dbReference>
<dbReference type="AlphaFoldDB" id="A0A7X1B848"/>
<comment type="similarity">
    <text evidence="2">Belongs to the sulfatase family.</text>
</comment>
<dbReference type="PANTHER" id="PTHR42693:SF42">
    <property type="entry name" value="ARYLSULFATASE G"/>
    <property type="match status" value="1"/>
</dbReference>
<evidence type="ECO:0000256" key="2">
    <source>
        <dbReference type="ARBA" id="ARBA00008779"/>
    </source>
</evidence>
<evidence type="ECO:0000256" key="6">
    <source>
        <dbReference type="ARBA" id="ARBA00022837"/>
    </source>
</evidence>
<evidence type="ECO:0000256" key="4">
    <source>
        <dbReference type="ARBA" id="ARBA00022729"/>
    </source>
</evidence>
<gene>
    <name evidence="8" type="ORF">H5P27_14815</name>
</gene>
<keyword evidence="5 8" id="KW-0378">Hydrolase</keyword>
<keyword evidence="3" id="KW-0479">Metal-binding</keyword>
<dbReference type="PROSITE" id="PS00523">
    <property type="entry name" value="SULFATASE_1"/>
    <property type="match status" value="1"/>
</dbReference>
<dbReference type="GO" id="GO:0016740">
    <property type="term" value="F:transferase activity"/>
    <property type="evidence" value="ECO:0007669"/>
    <property type="project" value="UniProtKB-KW"/>
</dbReference>
<comment type="cofactor">
    <cofactor evidence="1">
        <name>Ca(2+)</name>
        <dbReference type="ChEBI" id="CHEBI:29108"/>
    </cofactor>
</comment>
<dbReference type="GO" id="GO:0046872">
    <property type="term" value="F:metal ion binding"/>
    <property type="evidence" value="ECO:0007669"/>
    <property type="project" value="UniProtKB-KW"/>
</dbReference>